<comment type="similarity">
    <text evidence="4 15">Belongs to the SLX4 family.</text>
</comment>
<feature type="region of interest" description="Disordered" evidence="16">
    <location>
        <begin position="795"/>
        <end position="825"/>
    </location>
</feature>
<feature type="region of interest" description="Disordered" evidence="16">
    <location>
        <begin position="251"/>
        <end position="354"/>
    </location>
</feature>
<dbReference type="InterPro" id="IPR018574">
    <property type="entry name" value="Structure-sp_endonuc_su_Slx4"/>
</dbReference>
<dbReference type="InterPro" id="IPR039121">
    <property type="entry name" value="NUDT19"/>
</dbReference>
<evidence type="ECO:0000313" key="18">
    <source>
        <dbReference type="EMBL" id="OAA81308.1"/>
    </source>
</evidence>
<dbReference type="SUPFAM" id="SSF55811">
    <property type="entry name" value="Nudix"/>
    <property type="match status" value="1"/>
</dbReference>
<dbReference type="GO" id="GO:0046872">
    <property type="term" value="F:metal ion binding"/>
    <property type="evidence" value="ECO:0007669"/>
    <property type="project" value="UniProtKB-KW"/>
</dbReference>
<dbReference type="OrthoDB" id="5349119at2759"/>
<evidence type="ECO:0000256" key="5">
    <source>
        <dbReference type="ARBA" id="ARBA00022553"/>
    </source>
</evidence>
<dbReference type="PROSITE" id="PS51462">
    <property type="entry name" value="NUDIX"/>
    <property type="match status" value="1"/>
</dbReference>
<evidence type="ECO:0000256" key="8">
    <source>
        <dbReference type="ARBA" id="ARBA00022801"/>
    </source>
</evidence>
<dbReference type="GO" id="GO:0017108">
    <property type="term" value="F:5'-flap endonuclease activity"/>
    <property type="evidence" value="ECO:0007669"/>
    <property type="project" value="InterPro"/>
</dbReference>
<keyword evidence="9" id="KW-0460">Magnesium</keyword>
<evidence type="ECO:0000256" key="1">
    <source>
        <dbReference type="ARBA" id="ARBA00001936"/>
    </source>
</evidence>
<keyword evidence="12" id="KW-0464">Manganese</keyword>
<feature type="compositionally biased region" description="Low complexity" evidence="16">
    <location>
        <begin position="594"/>
        <end position="604"/>
    </location>
</feature>
<proteinExistence type="inferred from homology"/>
<dbReference type="GO" id="GO:0006281">
    <property type="term" value="P:DNA repair"/>
    <property type="evidence" value="ECO:0007669"/>
    <property type="project" value="UniProtKB-UniRule"/>
</dbReference>
<keyword evidence="8" id="KW-0378">Hydrolase</keyword>
<accession>A0A162KXK0</accession>
<feature type="compositionally biased region" description="Pro residues" evidence="16">
    <location>
        <begin position="605"/>
        <end position="618"/>
    </location>
</feature>
<evidence type="ECO:0000256" key="13">
    <source>
        <dbReference type="ARBA" id="ARBA00023242"/>
    </source>
</evidence>
<feature type="compositionally biased region" description="Basic and acidic residues" evidence="16">
    <location>
        <begin position="106"/>
        <end position="116"/>
    </location>
</feature>
<feature type="domain" description="Nudix hydrolase" evidence="17">
    <location>
        <begin position="910"/>
        <end position="1108"/>
    </location>
</feature>
<dbReference type="InterPro" id="IPR000086">
    <property type="entry name" value="NUDIX_hydrolase_dom"/>
</dbReference>
<dbReference type="Pfam" id="PF00293">
    <property type="entry name" value="NUDIX"/>
    <property type="match status" value="1"/>
</dbReference>
<dbReference type="GO" id="GO:0003677">
    <property type="term" value="F:DNA binding"/>
    <property type="evidence" value="ECO:0007669"/>
    <property type="project" value="UniProtKB-KW"/>
</dbReference>
<protein>
    <recommendedName>
        <fullName evidence="14 15">Structure-specific endonuclease subunit SLX4</fullName>
    </recommendedName>
</protein>
<dbReference type="GO" id="GO:0006310">
    <property type="term" value="P:DNA recombination"/>
    <property type="evidence" value="ECO:0007669"/>
    <property type="project" value="UniProtKB-UniRule"/>
</dbReference>
<dbReference type="CDD" id="cd22999">
    <property type="entry name" value="SAP_SLX4"/>
    <property type="match status" value="1"/>
</dbReference>
<keyword evidence="6" id="KW-0479">Metal-binding</keyword>
<dbReference type="PANTHER" id="PTHR12318">
    <property type="entry name" value="TESTOSTERONE-REGULATED PROTEIN RP2"/>
    <property type="match status" value="1"/>
</dbReference>
<dbReference type="GO" id="GO:0016818">
    <property type="term" value="F:hydrolase activity, acting on acid anhydrides, in phosphorus-containing anhydrides"/>
    <property type="evidence" value="ECO:0007669"/>
    <property type="project" value="InterPro"/>
</dbReference>
<dbReference type="AlphaFoldDB" id="A0A162KXK0"/>
<keyword evidence="13 15" id="KW-0539">Nucleus</keyword>
<comment type="function">
    <text evidence="15">Regulatory subunit of the SLX1-SLX4 structure-specific endonuclease that resolves DNA secondary structures generated during DNA repair and recombination. Has endonuclease activity towards branched DNA substrates, introducing single-strand cuts in duplex DNA close to junctions with ss-DNA.</text>
</comment>
<comment type="subunit">
    <text evidence="15">Forms a heterodimer with SLX1.</text>
</comment>
<dbReference type="PANTHER" id="PTHR12318:SF0">
    <property type="entry name" value="ACYL-COENZYME A DIPHOSPHATASE NUDT19"/>
    <property type="match status" value="1"/>
</dbReference>
<name>A0A162KXK0_CORDF</name>
<feature type="compositionally biased region" description="Low complexity" evidence="16">
    <location>
        <begin position="875"/>
        <end position="895"/>
    </location>
</feature>
<comment type="cofactor">
    <cofactor evidence="2">
        <name>Mg(2+)</name>
        <dbReference type="ChEBI" id="CHEBI:18420"/>
    </cofactor>
</comment>
<dbReference type="Gene3D" id="3.90.79.10">
    <property type="entry name" value="Nucleoside Triphosphate Pyrophosphohydrolase"/>
    <property type="match status" value="1"/>
</dbReference>
<evidence type="ECO:0000256" key="16">
    <source>
        <dbReference type="SAM" id="MobiDB-lite"/>
    </source>
</evidence>
<keyword evidence="5 15" id="KW-0597">Phosphoprotein</keyword>
<evidence type="ECO:0000256" key="12">
    <source>
        <dbReference type="ARBA" id="ARBA00023211"/>
    </source>
</evidence>
<feature type="region of interest" description="Disordered" evidence="16">
    <location>
        <begin position="1"/>
        <end position="195"/>
    </location>
</feature>
<sequence length="1244" mass="134581">MASPEMFLSSPPRPKRRIATSPLVISSSPDLPSLHILGSRPPRPPIFKSSSRTTPTHQRHRNGFTSALNPEPETVNLSPTSGAAVHESQYRIPNKERPHQFPGINEKGKKSADQDTARVPFLLSSSPTSIPHGASTESKYFEKPALDPSGSEDTATIAKAPTRDAALNIERAPARRLEWTPPKQKSPIIIEHENLNPSATRASDVDIEGGGTLSRVLEAFKCDGILTSTAATRSDEDGAVFRKRKLIDAVSVRSEQSPSVAPEPTNAKKKKAPKKKPRTITGLATAAYKLASQTDPSVGEEIQKQASNADTQAAATNSEEKALAKKTRKRTAKAPRKTKKKEPPPKPILLSPSAALRQVANQDFLFGTSSQLAQEHSPGFLRDLATAMKTSNEIDYVSIATPINSDAIEPPEAKRSLWDAAARDEDGDLFDLGVQELAQKSQELPVPEAQADPFGYVRDASPTADDSFLSLSDALQPQQLPGVGNPNAERTSPAPCSQDTGHVPPAPESSNLRPRPNFDLYTDAQLASAVSSYGFKNVRQRGARIALLDKCWQGKNQIGAVAGARSASTLTGPVLRSPVKSGRAKSPVTTPARPESSLASASQPQEPPPSAQQPMSPPRRPRGRPRKAPVPTPSLSETVSLCAAAMLHPAATKLAPSTPKCSKAKNSRVVVEIPDSESELDEIDALLSDSPSSVPDETFSPSQGVDLSLSMEEDSELSIAVSPGGKPASFEFISKAVTSAPRTKDVSNPSWHEKILMYDPIILEDLTAWLNCGPLTQAGYDDEVSSGEVKKCNVRRKSAVPRQHGSFPANKLENTGTSEHAPDGYTARRISPIATRVAATRPVTVAASSLNLSTPAVSVHGARAPNSQRHRQQRRQFSSPATSANTATATTTTTESTKHRRMAKDGEPPAPRPSASVVLLSPSNEILLLHRVKTSSSFASAHVFPGGNVDPFHDGDVPAEGNPDKHRDGPAYRLCAIRETFEESGILLAKKDGKLVQIPEKEREEARKQIHARKVKFGDWLKSIGATADTESLIPYTRWLTPVTVPKRFTTQMYLYLLPLTRRDVPSKMVIPTADGGIEHTAALFAEPQAWLNQANQGEIILFPPQYFILDTVGRHVGGGRPGSLEEESKRFMQERRRLLKFVKQVPTATTALGRAHPSAQVPWADKVISPVPMYMRDKEGDRRAVLSLAHPGPELEGSDRVGDFERVVLTKFGKNGPTGVEVRLREEVLDEDAQPKEGRLEKL</sequence>
<keyword evidence="19" id="KW-1185">Reference proteome</keyword>
<dbReference type="InterPro" id="IPR027784">
    <property type="entry name" value="Slx4_ascomycetes"/>
</dbReference>
<evidence type="ECO:0000313" key="19">
    <source>
        <dbReference type="Proteomes" id="UP000076881"/>
    </source>
</evidence>
<dbReference type="HAMAP" id="MF_03110">
    <property type="entry name" value="Endonuc_su_Slx4"/>
    <property type="match status" value="1"/>
</dbReference>
<feature type="compositionally biased region" description="Polar residues" evidence="16">
    <location>
        <begin position="304"/>
        <end position="317"/>
    </location>
</feature>
<evidence type="ECO:0000256" key="9">
    <source>
        <dbReference type="ARBA" id="ARBA00022842"/>
    </source>
</evidence>
<evidence type="ECO:0000256" key="10">
    <source>
        <dbReference type="ARBA" id="ARBA00023172"/>
    </source>
</evidence>
<dbReference type="GO" id="GO:0006260">
    <property type="term" value="P:DNA replication"/>
    <property type="evidence" value="ECO:0007669"/>
    <property type="project" value="InterPro"/>
</dbReference>
<evidence type="ECO:0000256" key="14">
    <source>
        <dbReference type="ARBA" id="ARBA00029496"/>
    </source>
</evidence>
<evidence type="ECO:0000259" key="17">
    <source>
        <dbReference type="PROSITE" id="PS51462"/>
    </source>
</evidence>
<feature type="compositionally biased region" description="Polar residues" evidence="16">
    <location>
        <begin position="488"/>
        <end position="500"/>
    </location>
</feature>
<dbReference type="Pfam" id="PF09494">
    <property type="entry name" value="Slx4"/>
    <property type="match status" value="1"/>
</dbReference>
<feature type="region of interest" description="Disordered" evidence="16">
    <location>
        <begin position="572"/>
        <end position="635"/>
    </location>
</feature>
<gene>
    <name evidence="15" type="primary">SLX4</name>
    <name evidence="18" type="ORF">LEL_00853</name>
</gene>
<evidence type="ECO:0000256" key="7">
    <source>
        <dbReference type="ARBA" id="ARBA00022763"/>
    </source>
</evidence>
<keyword evidence="10 15" id="KW-0233">DNA recombination</keyword>
<dbReference type="EMBL" id="AZHF01000001">
    <property type="protein sequence ID" value="OAA81308.1"/>
    <property type="molecule type" value="Genomic_DNA"/>
</dbReference>
<comment type="PTM">
    <text evidence="15">Phosphorylated in response to DNA damage.</text>
</comment>
<organism evidence="18 19">
    <name type="scientific">Akanthomyces lecanii RCEF 1005</name>
    <dbReference type="NCBI Taxonomy" id="1081108"/>
    <lineage>
        <taxon>Eukaryota</taxon>
        <taxon>Fungi</taxon>
        <taxon>Dikarya</taxon>
        <taxon>Ascomycota</taxon>
        <taxon>Pezizomycotina</taxon>
        <taxon>Sordariomycetes</taxon>
        <taxon>Hypocreomycetidae</taxon>
        <taxon>Hypocreales</taxon>
        <taxon>Cordycipitaceae</taxon>
        <taxon>Akanthomyces</taxon>
        <taxon>Cordyceps confragosa</taxon>
    </lineage>
</organism>
<keyword evidence="18" id="KW-0238">DNA-binding</keyword>
<feature type="region of interest" description="Disordered" evidence="16">
    <location>
        <begin position="857"/>
        <end position="916"/>
    </location>
</feature>
<evidence type="ECO:0000256" key="3">
    <source>
        <dbReference type="ARBA" id="ARBA00004123"/>
    </source>
</evidence>
<evidence type="ECO:0000256" key="11">
    <source>
        <dbReference type="ARBA" id="ARBA00023204"/>
    </source>
</evidence>
<evidence type="ECO:0000256" key="2">
    <source>
        <dbReference type="ARBA" id="ARBA00001946"/>
    </source>
</evidence>
<feature type="compositionally biased region" description="Basic residues" evidence="16">
    <location>
        <begin position="324"/>
        <end position="340"/>
    </location>
</feature>
<comment type="caution">
    <text evidence="18">The sequence shown here is derived from an EMBL/GenBank/DDBJ whole genome shotgun (WGS) entry which is preliminary data.</text>
</comment>
<comment type="cofactor">
    <cofactor evidence="1">
        <name>Mn(2+)</name>
        <dbReference type="ChEBI" id="CHEBI:29035"/>
    </cofactor>
</comment>
<dbReference type="Proteomes" id="UP000076881">
    <property type="component" value="Unassembled WGS sequence"/>
</dbReference>
<dbReference type="GO" id="GO:0033557">
    <property type="term" value="C:Slx1-Slx4 complex"/>
    <property type="evidence" value="ECO:0007669"/>
    <property type="project" value="UniProtKB-UniRule"/>
</dbReference>
<dbReference type="STRING" id="1081108.A0A162KXK0"/>
<evidence type="ECO:0000256" key="15">
    <source>
        <dbReference type="HAMAP-Rule" id="MF_03110"/>
    </source>
</evidence>
<evidence type="ECO:0000256" key="6">
    <source>
        <dbReference type="ARBA" id="ARBA00022723"/>
    </source>
</evidence>
<keyword evidence="11 15" id="KW-0234">DNA repair</keyword>
<evidence type="ECO:0000256" key="4">
    <source>
        <dbReference type="ARBA" id="ARBA00006661"/>
    </source>
</evidence>
<dbReference type="CDD" id="cd18870">
    <property type="entry name" value="NUDIX_AcylCoAdiphos_Nudt19"/>
    <property type="match status" value="1"/>
</dbReference>
<feature type="compositionally biased region" description="Basic residues" evidence="16">
    <location>
        <begin position="267"/>
        <end position="278"/>
    </location>
</feature>
<dbReference type="InterPro" id="IPR015797">
    <property type="entry name" value="NUDIX_hydrolase-like_dom_sf"/>
</dbReference>
<dbReference type="GO" id="GO:0005739">
    <property type="term" value="C:mitochondrion"/>
    <property type="evidence" value="ECO:0007669"/>
    <property type="project" value="TreeGrafter"/>
</dbReference>
<feature type="region of interest" description="Disordered" evidence="16">
    <location>
        <begin position="477"/>
        <end position="518"/>
    </location>
</feature>
<keyword evidence="7 15" id="KW-0227">DNA damage</keyword>
<reference evidence="18 19" key="1">
    <citation type="journal article" date="2016" name="Genome Biol. Evol.">
        <title>Divergent and convergent evolution of fungal pathogenicity.</title>
        <authorList>
            <person name="Shang Y."/>
            <person name="Xiao G."/>
            <person name="Zheng P."/>
            <person name="Cen K."/>
            <person name="Zhan S."/>
            <person name="Wang C."/>
        </authorList>
    </citation>
    <scope>NUCLEOTIDE SEQUENCE [LARGE SCALE GENOMIC DNA]</scope>
    <source>
        <strain evidence="18 19">RCEF 1005</strain>
    </source>
</reference>
<comment type="subcellular location">
    <subcellularLocation>
        <location evidence="3 15">Nucleus</location>
    </subcellularLocation>
</comment>